<dbReference type="GO" id="GO:0005829">
    <property type="term" value="C:cytosol"/>
    <property type="evidence" value="ECO:0007669"/>
    <property type="project" value="TreeGrafter"/>
</dbReference>
<accession>A0A1G9IQ91</accession>
<dbReference type="Proteomes" id="UP000198654">
    <property type="component" value="Unassembled WGS sequence"/>
</dbReference>
<dbReference type="InterPro" id="IPR014710">
    <property type="entry name" value="RmlC-like_jellyroll"/>
</dbReference>
<dbReference type="PANTHER" id="PTHR46797:SF1">
    <property type="entry name" value="METHYLPHOSPHONATE SYNTHASE"/>
    <property type="match status" value="1"/>
</dbReference>
<gene>
    <name evidence="3" type="ORF">SAMN05661010_01290</name>
</gene>
<dbReference type="InterPro" id="IPR011051">
    <property type="entry name" value="RmlC_Cupin_sf"/>
</dbReference>
<dbReference type="InterPro" id="IPR050807">
    <property type="entry name" value="TransReg_Diox_bact_type"/>
</dbReference>
<dbReference type="Gene3D" id="1.10.260.40">
    <property type="entry name" value="lambda repressor-like DNA-binding domains"/>
    <property type="match status" value="1"/>
</dbReference>
<dbReference type="PROSITE" id="PS50943">
    <property type="entry name" value="HTH_CROC1"/>
    <property type="match status" value="1"/>
</dbReference>
<evidence type="ECO:0000256" key="1">
    <source>
        <dbReference type="ARBA" id="ARBA00023125"/>
    </source>
</evidence>
<reference evidence="3 4" key="1">
    <citation type="submission" date="2016-10" db="EMBL/GenBank/DDBJ databases">
        <authorList>
            <person name="de Groot N.N."/>
        </authorList>
    </citation>
    <scope>NUCLEOTIDE SEQUENCE [LARGE SCALE GENOMIC DNA]</scope>
    <source>
        <strain evidence="3 4">DSM 14789</strain>
    </source>
</reference>
<dbReference type="Gene3D" id="2.60.120.10">
    <property type="entry name" value="Jelly Rolls"/>
    <property type="match status" value="1"/>
</dbReference>
<dbReference type="EMBL" id="FNGI01000002">
    <property type="protein sequence ID" value="SDL27330.1"/>
    <property type="molecule type" value="Genomic_DNA"/>
</dbReference>
<dbReference type="SMART" id="SM00530">
    <property type="entry name" value="HTH_XRE"/>
    <property type="match status" value="1"/>
</dbReference>
<organism evidence="3 4">
    <name type="scientific">Modicisalibacter muralis</name>
    <dbReference type="NCBI Taxonomy" id="119000"/>
    <lineage>
        <taxon>Bacteria</taxon>
        <taxon>Pseudomonadati</taxon>
        <taxon>Pseudomonadota</taxon>
        <taxon>Gammaproteobacteria</taxon>
        <taxon>Oceanospirillales</taxon>
        <taxon>Halomonadaceae</taxon>
        <taxon>Modicisalibacter</taxon>
    </lineage>
</organism>
<evidence type="ECO:0000259" key="2">
    <source>
        <dbReference type="PROSITE" id="PS50943"/>
    </source>
</evidence>
<dbReference type="Pfam" id="PF01381">
    <property type="entry name" value="HTH_3"/>
    <property type="match status" value="1"/>
</dbReference>
<dbReference type="RefSeq" id="WP_089726670.1">
    <property type="nucleotide sequence ID" value="NZ_FNGI01000002.1"/>
</dbReference>
<dbReference type="CDD" id="cd00093">
    <property type="entry name" value="HTH_XRE"/>
    <property type="match status" value="1"/>
</dbReference>
<dbReference type="GO" id="GO:0003700">
    <property type="term" value="F:DNA-binding transcription factor activity"/>
    <property type="evidence" value="ECO:0007669"/>
    <property type="project" value="TreeGrafter"/>
</dbReference>
<name>A0A1G9IQ91_9GAMM</name>
<dbReference type="GO" id="GO:0003677">
    <property type="term" value="F:DNA binding"/>
    <property type="evidence" value="ECO:0007669"/>
    <property type="project" value="UniProtKB-KW"/>
</dbReference>
<dbReference type="CDD" id="cd02209">
    <property type="entry name" value="cupin_XRE_C"/>
    <property type="match status" value="1"/>
</dbReference>
<dbReference type="STRING" id="119000.SAMN05661010_01290"/>
<dbReference type="SUPFAM" id="SSF47413">
    <property type="entry name" value="lambda repressor-like DNA-binding domains"/>
    <property type="match status" value="1"/>
</dbReference>
<dbReference type="OrthoDB" id="9792093at2"/>
<dbReference type="PANTHER" id="PTHR46797">
    <property type="entry name" value="HTH-TYPE TRANSCRIPTIONAL REGULATOR"/>
    <property type="match status" value="1"/>
</dbReference>
<dbReference type="InterPro" id="IPR010982">
    <property type="entry name" value="Lambda_DNA-bd_dom_sf"/>
</dbReference>
<dbReference type="SUPFAM" id="SSF51182">
    <property type="entry name" value="RmlC-like cupins"/>
    <property type="match status" value="1"/>
</dbReference>
<dbReference type="AlphaFoldDB" id="A0A1G9IQ91"/>
<keyword evidence="1" id="KW-0238">DNA-binding</keyword>
<keyword evidence="4" id="KW-1185">Reference proteome</keyword>
<sequence>MDKRSLKTLGNHLQALRQARGWSLSQLAAQAGIAKSNLSRLEQGDGNPTLDTLWRLAMQLAVPFGTLVAPITATLGEDGVTVQLIDQGKDRPAVDAYWMRCEPHTHRRAEPHSPGTREFLNVVSGTLTAGPIEAMRPLAAGDRFDFPADRPHAYRTETETATFLLTIVYTGSDAG</sequence>
<protein>
    <submittedName>
        <fullName evidence="3">Transcriptional regulator, XRE family with cupin sensor</fullName>
    </submittedName>
</protein>
<feature type="domain" description="HTH cro/C1-type" evidence="2">
    <location>
        <begin position="13"/>
        <end position="67"/>
    </location>
</feature>
<evidence type="ECO:0000313" key="3">
    <source>
        <dbReference type="EMBL" id="SDL27330.1"/>
    </source>
</evidence>
<proteinExistence type="predicted"/>
<evidence type="ECO:0000313" key="4">
    <source>
        <dbReference type="Proteomes" id="UP000198654"/>
    </source>
</evidence>
<dbReference type="InterPro" id="IPR001387">
    <property type="entry name" value="Cro/C1-type_HTH"/>
</dbReference>